<dbReference type="Pfam" id="PF05042">
    <property type="entry name" value="Caleosin"/>
    <property type="match status" value="1"/>
</dbReference>
<dbReference type="InterPro" id="IPR007736">
    <property type="entry name" value="Caleosin-related"/>
</dbReference>
<dbReference type="GO" id="GO:0004497">
    <property type="term" value="F:monooxygenase activity"/>
    <property type="evidence" value="ECO:0007669"/>
    <property type="project" value="TreeGrafter"/>
</dbReference>
<accession>A0A8B7BGA2</accession>
<keyword evidence="3" id="KW-1185">Reference proteome</keyword>
<dbReference type="Gene3D" id="1.10.238.10">
    <property type="entry name" value="EF-hand"/>
    <property type="match status" value="1"/>
</dbReference>
<evidence type="ECO:0000313" key="4">
    <source>
        <dbReference type="RefSeq" id="XP_008775947.2"/>
    </source>
</evidence>
<proteinExistence type="inferred from homology"/>
<dbReference type="PANTHER" id="PTHR31495">
    <property type="entry name" value="PEROXYGENASE 3-RELATED"/>
    <property type="match status" value="1"/>
</dbReference>
<dbReference type="OrthoDB" id="640742at2759"/>
<dbReference type="SUPFAM" id="SSF47473">
    <property type="entry name" value="EF-hand"/>
    <property type="match status" value="1"/>
</dbReference>
<feature type="chain" id="PRO_5034610995" evidence="2">
    <location>
        <begin position="24"/>
        <end position="206"/>
    </location>
</feature>
<gene>
    <name evidence="4" type="primary">LOC103696190</name>
</gene>
<evidence type="ECO:0000313" key="3">
    <source>
        <dbReference type="Proteomes" id="UP000228380"/>
    </source>
</evidence>
<comment type="similarity">
    <text evidence="1">Belongs to the caleosin family.</text>
</comment>
<sequence length="206" mass="22629">MAKLSYTSYILLLLLVVAPGSKGQGQNNGTDMTPLQKHVSFFDRNKDGVIYPTETYEGFRAIGCSVALSAVSAPLIHAFLSPKTNNGSLPAITLPIIVAIIAKGKHGSDSGAYDTEGMFVPEKFEEIFQKHAHTNPDALTSDELKEMLKANQQPNDRQGWIASRTEWEILLLVAKDKDGLLQKDTVRSVFDGSLFYKLEADNKSLK</sequence>
<feature type="signal peptide" evidence="2">
    <location>
        <begin position="1"/>
        <end position="23"/>
    </location>
</feature>
<reference evidence="4" key="2">
    <citation type="submission" date="2025-08" db="UniProtKB">
        <authorList>
            <consortium name="RefSeq"/>
        </authorList>
    </citation>
    <scope>IDENTIFICATION</scope>
    <source>
        <tissue evidence="4">Young leaves</tissue>
    </source>
</reference>
<dbReference type="KEGG" id="pda:103696190"/>
<dbReference type="PANTHER" id="PTHR31495:SF1">
    <property type="entry name" value="INACTIVE PEROXYGENASE-LIKE PROTEIN-RELATED"/>
    <property type="match status" value="1"/>
</dbReference>
<protein>
    <submittedName>
        <fullName evidence="4">Probable peroxygenase 4</fullName>
    </submittedName>
</protein>
<dbReference type="Proteomes" id="UP000228380">
    <property type="component" value="Chromosome 8"/>
</dbReference>
<dbReference type="GeneID" id="103696190"/>
<keyword evidence="2" id="KW-0732">Signal</keyword>
<dbReference type="RefSeq" id="XP_008775947.2">
    <property type="nucleotide sequence ID" value="XM_008777725.3"/>
</dbReference>
<evidence type="ECO:0000256" key="1">
    <source>
        <dbReference type="ARBA" id="ARBA00006765"/>
    </source>
</evidence>
<dbReference type="AlphaFoldDB" id="A0A8B7BGA2"/>
<name>A0A8B7BGA2_PHODC</name>
<evidence type="ECO:0000256" key="2">
    <source>
        <dbReference type="SAM" id="SignalP"/>
    </source>
</evidence>
<dbReference type="InterPro" id="IPR011992">
    <property type="entry name" value="EF-hand-dom_pair"/>
</dbReference>
<reference evidence="3" key="1">
    <citation type="journal article" date="2019" name="Nat. Commun.">
        <title>Genome-wide association mapping of date palm fruit traits.</title>
        <authorList>
            <person name="Hazzouri K.M."/>
            <person name="Gros-Balthazard M."/>
            <person name="Flowers J.M."/>
            <person name="Copetti D."/>
            <person name="Lemansour A."/>
            <person name="Lebrun M."/>
            <person name="Masmoudi K."/>
            <person name="Ferrand S."/>
            <person name="Dhar M.I."/>
            <person name="Fresquez Z.A."/>
            <person name="Rosas U."/>
            <person name="Zhang J."/>
            <person name="Talag J."/>
            <person name="Lee S."/>
            <person name="Kudrna D."/>
            <person name="Powell R.F."/>
            <person name="Leitch I.J."/>
            <person name="Krueger R.R."/>
            <person name="Wing R.A."/>
            <person name="Amiri K.M.A."/>
            <person name="Purugganan M.D."/>
        </authorList>
    </citation>
    <scope>NUCLEOTIDE SEQUENCE [LARGE SCALE GENOMIC DNA]</scope>
    <source>
        <strain evidence="3">cv. Khalas</strain>
    </source>
</reference>
<organism evidence="3 4">
    <name type="scientific">Phoenix dactylifera</name>
    <name type="common">Date palm</name>
    <dbReference type="NCBI Taxonomy" id="42345"/>
    <lineage>
        <taxon>Eukaryota</taxon>
        <taxon>Viridiplantae</taxon>
        <taxon>Streptophyta</taxon>
        <taxon>Embryophyta</taxon>
        <taxon>Tracheophyta</taxon>
        <taxon>Spermatophyta</taxon>
        <taxon>Magnoliopsida</taxon>
        <taxon>Liliopsida</taxon>
        <taxon>Arecaceae</taxon>
        <taxon>Coryphoideae</taxon>
        <taxon>Phoeniceae</taxon>
        <taxon>Phoenix</taxon>
    </lineage>
</organism>
<dbReference type="GO" id="GO:0005509">
    <property type="term" value="F:calcium ion binding"/>
    <property type="evidence" value="ECO:0007669"/>
    <property type="project" value="TreeGrafter"/>
</dbReference>